<evidence type="ECO:0000256" key="1">
    <source>
        <dbReference type="ARBA" id="ARBA00008164"/>
    </source>
</evidence>
<dbReference type="SUPFAM" id="SSF117892">
    <property type="entry name" value="Band 7/SPFH domain"/>
    <property type="match status" value="1"/>
</dbReference>
<feature type="domain" description="Band 7" evidence="3">
    <location>
        <begin position="19"/>
        <end position="176"/>
    </location>
</feature>
<dbReference type="Pfam" id="PF01145">
    <property type="entry name" value="Band_7"/>
    <property type="match status" value="1"/>
</dbReference>
<comment type="similarity">
    <text evidence="1">Belongs to the band 7/mec-2 family.</text>
</comment>
<accession>A0A0F9LI65</accession>
<dbReference type="PANTHER" id="PTHR43327">
    <property type="entry name" value="STOMATIN-LIKE PROTEIN 2, MITOCHONDRIAL"/>
    <property type="match status" value="1"/>
</dbReference>
<reference evidence="4" key="1">
    <citation type="journal article" date="2015" name="Nature">
        <title>Complex archaea that bridge the gap between prokaryotes and eukaryotes.</title>
        <authorList>
            <person name="Spang A."/>
            <person name="Saw J.H."/>
            <person name="Jorgensen S.L."/>
            <person name="Zaremba-Niedzwiedzka K."/>
            <person name="Martijn J."/>
            <person name="Lind A.E."/>
            <person name="van Eijk R."/>
            <person name="Schleper C."/>
            <person name="Guy L."/>
            <person name="Ettema T.J."/>
        </authorList>
    </citation>
    <scope>NUCLEOTIDE SEQUENCE</scope>
</reference>
<dbReference type="EMBL" id="LAZR01006308">
    <property type="protein sequence ID" value="KKM93118.1"/>
    <property type="molecule type" value="Genomic_DNA"/>
</dbReference>
<evidence type="ECO:0000256" key="2">
    <source>
        <dbReference type="SAM" id="Phobius"/>
    </source>
</evidence>
<gene>
    <name evidence="4" type="ORF">LCGC14_1211640</name>
</gene>
<sequence>MIGWFGWTVIGVVLVIGLLGIRIVRPTHRMLIETLGKYKRIADQGFHWIIPIIQRGTYVNITEQMVDVPPQTIQTSDKLNMTVDAVVYYKIKDAKASEYNVDGHRQQLTSLARTTLRAVMGKLSLTECIQERNKINTSVEAVLEKETDAYGVEVLRVEVQRIEPPRDVQDAMNEVVKAEQAKIAAKDFATAVETKADGEKRATIKTSEGIREGKKIVADGESYRIKTVHEAADKYFKGNAQKLKQLDVTQASLEKNAKVLITEKGIRPQLIIGDLLGKE</sequence>
<keyword evidence="2" id="KW-0472">Membrane</keyword>
<dbReference type="InterPro" id="IPR001972">
    <property type="entry name" value="Stomatin_HflK_fam"/>
</dbReference>
<dbReference type="InterPro" id="IPR001107">
    <property type="entry name" value="Band_7"/>
</dbReference>
<name>A0A0F9LI65_9ZZZZ</name>
<protein>
    <recommendedName>
        <fullName evidence="3">Band 7 domain-containing protein</fullName>
    </recommendedName>
</protein>
<dbReference type="SMART" id="SM00244">
    <property type="entry name" value="PHB"/>
    <property type="match status" value="1"/>
</dbReference>
<feature type="transmembrane region" description="Helical" evidence="2">
    <location>
        <begin position="6"/>
        <end position="24"/>
    </location>
</feature>
<dbReference type="CDD" id="cd08829">
    <property type="entry name" value="SPFH_paraslipin"/>
    <property type="match status" value="1"/>
</dbReference>
<organism evidence="4">
    <name type="scientific">marine sediment metagenome</name>
    <dbReference type="NCBI Taxonomy" id="412755"/>
    <lineage>
        <taxon>unclassified sequences</taxon>
        <taxon>metagenomes</taxon>
        <taxon>ecological metagenomes</taxon>
    </lineage>
</organism>
<dbReference type="GO" id="GO:0005886">
    <property type="term" value="C:plasma membrane"/>
    <property type="evidence" value="ECO:0007669"/>
    <property type="project" value="UniProtKB-ARBA"/>
</dbReference>
<dbReference type="PANTHER" id="PTHR43327:SF10">
    <property type="entry name" value="STOMATIN-LIKE PROTEIN 2, MITOCHONDRIAL"/>
    <property type="match status" value="1"/>
</dbReference>
<evidence type="ECO:0000313" key="4">
    <source>
        <dbReference type="EMBL" id="KKM93118.1"/>
    </source>
</evidence>
<keyword evidence="2" id="KW-0812">Transmembrane</keyword>
<dbReference type="GO" id="GO:0098552">
    <property type="term" value="C:side of membrane"/>
    <property type="evidence" value="ECO:0007669"/>
    <property type="project" value="UniProtKB-ARBA"/>
</dbReference>
<dbReference type="PRINTS" id="PR00721">
    <property type="entry name" value="STOMATIN"/>
</dbReference>
<comment type="caution">
    <text evidence="4">The sequence shown here is derived from an EMBL/GenBank/DDBJ whole genome shotgun (WGS) entry which is preliminary data.</text>
</comment>
<dbReference type="InterPro" id="IPR036013">
    <property type="entry name" value="Band_7/SPFH_dom_sf"/>
</dbReference>
<keyword evidence="2" id="KW-1133">Transmembrane helix</keyword>
<dbReference type="AlphaFoldDB" id="A0A0F9LI65"/>
<evidence type="ECO:0000259" key="3">
    <source>
        <dbReference type="SMART" id="SM00244"/>
    </source>
</evidence>
<dbReference type="Gene3D" id="3.30.479.30">
    <property type="entry name" value="Band 7 domain"/>
    <property type="match status" value="1"/>
</dbReference>
<dbReference type="FunFam" id="3.30.479.30:FF:000004">
    <property type="entry name" value="Putative membrane protease family, stomatin"/>
    <property type="match status" value="1"/>
</dbReference>
<dbReference type="InterPro" id="IPR050710">
    <property type="entry name" value="Band7/mec-2_domain"/>
</dbReference>
<proteinExistence type="inferred from homology"/>